<evidence type="ECO:0000259" key="4">
    <source>
        <dbReference type="Pfam" id="PF14361"/>
    </source>
</evidence>
<evidence type="ECO:0000259" key="5">
    <source>
        <dbReference type="Pfam" id="PF17853"/>
    </source>
</evidence>
<dbReference type="Pfam" id="PF14361">
    <property type="entry name" value="RsbRD_N"/>
    <property type="match status" value="1"/>
</dbReference>
<comment type="similarity">
    <text evidence="1">Belongs to the CdaR family.</text>
</comment>
<proteinExistence type="inferred from homology"/>
<evidence type="ECO:0000313" key="6">
    <source>
        <dbReference type="EMBL" id="GAA5018691.1"/>
    </source>
</evidence>
<dbReference type="InterPro" id="IPR051448">
    <property type="entry name" value="CdaR-like_regulators"/>
</dbReference>
<dbReference type="InterPro" id="IPR041522">
    <property type="entry name" value="CdaR_GGDEF"/>
</dbReference>
<dbReference type="PANTHER" id="PTHR33744:SF7">
    <property type="entry name" value="PUCR FAMILY TRANSCRIPTIONAL REGULATOR"/>
    <property type="match status" value="1"/>
</dbReference>
<comment type="caution">
    <text evidence="6">The sequence shown here is derived from an EMBL/GenBank/DDBJ whole genome shotgun (WGS) entry which is preliminary data.</text>
</comment>
<name>A0ABP9J2M1_9ACTN</name>
<feature type="region of interest" description="Disordered" evidence="2">
    <location>
        <begin position="1"/>
        <end position="47"/>
    </location>
</feature>
<dbReference type="InterPro" id="IPR025751">
    <property type="entry name" value="RsbRD_N_dom"/>
</dbReference>
<protein>
    <submittedName>
        <fullName evidence="6">Helix-turn-helix domain-containing protein</fullName>
    </submittedName>
</protein>
<gene>
    <name evidence="6" type="ORF">GCM10023335_46570</name>
</gene>
<evidence type="ECO:0000256" key="2">
    <source>
        <dbReference type="SAM" id="MobiDB-lite"/>
    </source>
</evidence>
<accession>A0ABP9J2M1</accession>
<dbReference type="PANTHER" id="PTHR33744">
    <property type="entry name" value="CARBOHYDRATE DIACID REGULATOR"/>
    <property type="match status" value="1"/>
</dbReference>
<dbReference type="EMBL" id="BAABKB010000016">
    <property type="protein sequence ID" value="GAA5018691.1"/>
    <property type="molecule type" value="Genomic_DNA"/>
</dbReference>
<feature type="domain" description="CdaR GGDEF-like" evidence="5">
    <location>
        <begin position="204"/>
        <end position="315"/>
    </location>
</feature>
<evidence type="ECO:0000313" key="7">
    <source>
        <dbReference type="Proteomes" id="UP001501759"/>
    </source>
</evidence>
<sequence length="428" mass="45314">MVRTSRDWDYHQVTNRRTNVGSRSAPRGGSEGRPDAATGGSPAARARVRRDMVADPKVVEAVVAAVHAQVPVYAALDDSRLPEVRAIAAWGVDRLLHLWVTDGALEPADLRRFRGIAAARAADGRPVQAVLRAYRVAATVLTDEIAARAPGLAAADAFALARMLLTALDTLSEEMATAYAVTSEDLAGDRDRALRLLLDDLIAGRHASAGALTDRSARLGVQLPEPYCLLVAETQEPGGPDLSYEAATGLLDELGGTGTSLSTIRGSRAVLMFSAAAVGRAGALLARRAWRGCAVTGEGLDRVAVAHRLAADALDTAPAHAHRPGGLLTDADAQVLALFAGHPAAAPDHIARLVLGPLTDPDQRHLLEALTAYIDAGSASAAARALHLHPQSLRYRLRRVRELTGRDPRDPWHRLTLDVARTVAAPRT</sequence>
<dbReference type="InterPro" id="IPR042070">
    <property type="entry name" value="PucR_C-HTH_sf"/>
</dbReference>
<dbReference type="Proteomes" id="UP001501759">
    <property type="component" value="Unassembled WGS sequence"/>
</dbReference>
<evidence type="ECO:0000256" key="1">
    <source>
        <dbReference type="ARBA" id="ARBA00006754"/>
    </source>
</evidence>
<feature type="compositionally biased region" description="Basic and acidic residues" evidence="2">
    <location>
        <begin position="1"/>
        <end position="10"/>
    </location>
</feature>
<keyword evidence="7" id="KW-1185">Reference proteome</keyword>
<organism evidence="6 7">
    <name type="scientific">Streptomyces siamensis</name>
    <dbReference type="NCBI Taxonomy" id="1274986"/>
    <lineage>
        <taxon>Bacteria</taxon>
        <taxon>Bacillati</taxon>
        <taxon>Actinomycetota</taxon>
        <taxon>Actinomycetes</taxon>
        <taxon>Kitasatosporales</taxon>
        <taxon>Streptomycetaceae</taxon>
        <taxon>Streptomyces</taxon>
    </lineage>
</organism>
<dbReference type="Pfam" id="PF13556">
    <property type="entry name" value="HTH_30"/>
    <property type="match status" value="1"/>
</dbReference>
<feature type="domain" description="PucR C-terminal helix-turn-helix" evidence="3">
    <location>
        <begin position="366"/>
        <end position="420"/>
    </location>
</feature>
<feature type="domain" description="RsbT co-antagonist protein RsbRD N-terminal" evidence="4">
    <location>
        <begin position="56"/>
        <end position="193"/>
    </location>
</feature>
<reference evidence="7" key="1">
    <citation type="journal article" date="2019" name="Int. J. Syst. Evol. Microbiol.">
        <title>The Global Catalogue of Microorganisms (GCM) 10K type strain sequencing project: providing services to taxonomists for standard genome sequencing and annotation.</title>
        <authorList>
            <consortium name="The Broad Institute Genomics Platform"/>
            <consortium name="The Broad Institute Genome Sequencing Center for Infectious Disease"/>
            <person name="Wu L."/>
            <person name="Ma J."/>
        </authorList>
    </citation>
    <scope>NUCLEOTIDE SEQUENCE [LARGE SCALE GENOMIC DNA]</scope>
    <source>
        <strain evidence="7">JCM 18409</strain>
    </source>
</reference>
<dbReference type="Pfam" id="PF17853">
    <property type="entry name" value="GGDEF_2"/>
    <property type="match status" value="1"/>
</dbReference>
<evidence type="ECO:0000259" key="3">
    <source>
        <dbReference type="Pfam" id="PF13556"/>
    </source>
</evidence>
<feature type="compositionally biased region" description="Polar residues" evidence="2">
    <location>
        <begin position="12"/>
        <end position="22"/>
    </location>
</feature>
<dbReference type="Gene3D" id="1.10.10.2840">
    <property type="entry name" value="PucR C-terminal helix-turn-helix domain"/>
    <property type="match status" value="1"/>
</dbReference>
<dbReference type="InterPro" id="IPR025736">
    <property type="entry name" value="PucR_C-HTH_dom"/>
</dbReference>